<gene>
    <name evidence="2" type="ORF">GH811_14265</name>
</gene>
<dbReference type="EMBL" id="WJBE01000015">
    <property type="protein sequence ID" value="MBC3900781.1"/>
    <property type="molecule type" value="Genomic_DNA"/>
</dbReference>
<protein>
    <submittedName>
        <fullName evidence="2">AAA family ATPase</fullName>
    </submittedName>
</protein>
<evidence type="ECO:0000313" key="3">
    <source>
        <dbReference type="Proteomes" id="UP000622405"/>
    </source>
</evidence>
<evidence type="ECO:0000259" key="1">
    <source>
        <dbReference type="Pfam" id="PF13304"/>
    </source>
</evidence>
<sequence length="252" mass="29322">MLKFRICTCRLVNVLFKIFFSWLNLLSSFDKVIEQKRPIAGSILLLIDEIDLYMHPEWQRKSVDNLIAELSRQYQEKEIQIILTTHSPLVLSDIPKQNTIYLQPKNGVLYKDINISQRETFGANIHTLLNDAFYLSSTLGEYAQQKIKKASEDLVNLRKEPTNELLRATCKDYMLLIELIGEPLIQNKMRNLYLECFPDSIEVQLEAYKNKVQDLTKLLQEGSPDKMKTTQLKKSLQKALRIIEEISEAQND</sequence>
<dbReference type="SUPFAM" id="SSF52540">
    <property type="entry name" value="P-loop containing nucleoside triphosphate hydrolases"/>
    <property type="match status" value="1"/>
</dbReference>
<dbReference type="Proteomes" id="UP000622405">
    <property type="component" value="Unassembled WGS sequence"/>
</dbReference>
<accession>A0ABR6Z076</accession>
<evidence type="ECO:0000313" key="2">
    <source>
        <dbReference type="EMBL" id="MBC3900781.1"/>
    </source>
</evidence>
<feature type="domain" description="ATPase AAA-type core" evidence="1">
    <location>
        <begin position="42"/>
        <end position="92"/>
    </location>
</feature>
<keyword evidence="3" id="KW-1185">Reference proteome</keyword>
<name>A0ABR6Z076_9FIRM</name>
<dbReference type="Gene3D" id="3.40.50.300">
    <property type="entry name" value="P-loop containing nucleotide triphosphate hydrolases"/>
    <property type="match status" value="1"/>
</dbReference>
<comment type="caution">
    <text evidence="2">The sequence shown here is derived from an EMBL/GenBank/DDBJ whole genome shotgun (WGS) entry which is preliminary data.</text>
</comment>
<organism evidence="2 3">
    <name type="scientific">Acetobacterium malicum</name>
    <dbReference type="NCBI Taxonomy" id="52692"/>
    <lineage>
        <taxon>Bacteria</taxon>
        <taxon>Bacillati</taxon>
        <taxon>Bacillota</taxon>
        <taxon>Clostridia</taxon>
        <taxon>Eubacteriales</taxon>
        <taxon>Eubacteriaceae</taxon>
        <taxon>Acetobacterium</taxon>
    </lineage>
</organism>
<dbReference type="Pfam" id="PF13304">
    <property type="entry name" value="AAA_21"/>
    <property type="match status" value="1"/>
</dbReference>
<dbReference type="InterPro" id="IPR027417">
    <property type="entry name" value="P-loop_NTPase"/>
</dbReference>
<proteinExistence type="predicted"/>
<reference evidence="2 3" key="1">
    <citation type="journal article" date="2020" name="mSystems">
        <title>Defining Genomic and Predicted Metabolic Features of the Acetobacterium Genus.</title>
        <authorList>
            <person name="Ross D.E."/>
            <person name="Marshall C.W."/>
            <person name="Gulliver D."/>
            <person name="May H.D."/>
            <person name="Norman R.S."/>
        </authorList>
    </citation>
    <scope>NUCLEOTIDE SEQUENCE [LARGE SCALE GENOMIC DNA]</scope>
    <source>
        <strain evidence="2 3">DSM 4132</strain>
    </source>
</reference>
<dbReference type="InterPro" id="IPR003959">
    <property type="entry name" value="ATPase_AAA_core"/>
</dbReference>